<dbReference type="PROSITE" id="PS51352">
    <property type="entry name" value="THIOREDOXIN_2"/>
    <property type="match status" value="1"/>
</dbReference>
<feature type="chain" id="PRO_5044293700" description="Thioredoxin domain-containing protein" evidence="2">
    <location>
        <begin position="16"/>
        <end position="187"/>
    </location>
</feature>
<dbReference type="CDD" id="cd02947">
    <property type="entry name" value="TRX_family"/>
    <property type="match status" value="1"/>
</dbReference>
<proteinExistence type="predicted"/>
<name>A0AB34IR12_PRYPA</name>
<dbReference type="EMBL" id="JBGBPQ010000020">
    <property type="protein sequence ID" value="KAL1504502.1"/>
    <property type="molecule type" value="Genomic_DNA"/>
</dbReference>
<dbReference type="InterPro" id="IPR036249">
    <property type="entry name" value="Thioredoxin-like_sf"/>
</dbReference>
<evidence type="ECO:0000313" key="4">
    <source>
        <dbReference type="EMBL" id="KAL1504502.1"/>
    </source>
</evidence>
<protein>
    <recommendedName>
        <fullName evidence="3">Thioredoxin domain-containing protein</fullName>
    </recommendedName>
</protein>
<dbReference type="PROSITE" id="PS00194">
    <property type="entry name" value="THIOREDOXIN_1"/>
    <property type="match status" value="1"/>
</dbReference>
<keyword evidence="1" id="KW-1015">Disulfide bond</keyword>
<dbReference type="Gene3D" id="3.40.30.10">
    <property type="entry name" value="Glutaredoxin"/>
    <property type="match status" value="1"/>
</dbReference>
<dbReference type="InterPro" id="IPR013766">
    <property type="entry name" value="Thioredoxin_domain"/>
</dbReference>
<dbReference type="AlphaFoldDB" id="A0AB34IR12"/>
<evidence type="ECO:0000259" key="3">
    <source>
        <dbReference type="PROSITE" id="PS51352"/>
    </source>
</evidence>
<dbReference type="InterPro" id="IPR017937">
    <property type="entry name" value="Thioredoxin_CS"/>
</dbReference>
<keyword evidence="2" id="KW-0732">Signal</keyword>
<evidence type="ECO:0000256" key="1">
    <source>
        <dbReference type="ARBA" id="ARBA00023157"/>
    </source>
</evidence>
<dbReference type="SUPFAM" id="SSF52833">
    <property type="entry name" value="Thioredoxin-like"/>
    <property type="match status" value="1"/>
</dbReference>
<reference evidence="4 5" key="1">
    <citation type="journal article" date="2024" name="Science">
        <title>Giant polyketide synthase enzymes in the biosynthesis of giant marine polyether toxins.</title>
        <authorList>
            <person name="Fallon T.R."/>
            <person name="Shende V.V."/>
            <person name="Wierzbicki I.H."/>
            <person name="Pendleton A.L."/>
            <person name="Watervoot N.F."/>
            <person name="Auber R.P."/>
            <person name="Gonzalez D.J."/>
            <person name="Wisecaver J.H."/>
            <person name="Moore B.S."/>
        </authorList>
    </citation>
    <scope>NUCLEOTIDE SEQUENCE [LARGE SCALE GENOMIC DNA]</scope>
    <source>
        <strain evidence="4 5">12B1</strain>
    </source>
</reference>
<evidence type="ECO:0000256" key="2">
    <source>
        <dbReference type="SAM" id="SignalP"/>
    </source>
</evidence>
<evidence type="ECO:0000313" key="5">
    <source>
        <dbReference type="Proteomes" id="UP001515480"/>
    </source>
</evidence>
<feature type="signal peptide" evidence="2">
    <location>
        <begin position="1"/>
        <end position="15"/>
    </location>
</feature>
<dbReference type="PANTHER" id="PTHR46115">
    <property type="entry name" value="THIOREDOXIN-LIKE PROTEIN 1"/>
    <property type="match status" value="1"/>
</dbReference>
<dbReference type="Proteomes" id="UP001515480">
    <property type="component" value="Unassembled WGS sequence"/>
</dbReference>
<gene>
    <name evidence="4" type="ORF">AB1Y20_010905</name>
</gene>
<comment type="caution">
    <text evidence="4">The sequence shown here is derived from an EMBL/GenBank/DDBJ whole genome shotgun (WGS) entry which is preliminary data.</text>
</comment>
<organism evidence="4 5">
    <name type="scientific">Prymnesium parvum</name>
    <name type="common">Toxic golden alga</name>
    <dbReference type="NCBI Taxonomy" id="97485"/>
    <lineage>
        <taxon>Eukaryota</taxon>
        <taxon>Haptista</taxon>
        <taxon>Haptophyta</taxon>
        <taxon>Prymnesiophyceae</taxon>
        <taxon>Prymnesiales</taxon>
        <taxon>Prymnesiaceae</taxon>
        <taxon>Prymnesium</taxon>
    </lineage>
</organism>
<dbReference type="Pfam" id="PF00085">
    <property type="entry name" value="Thioredoxin"/>
    <property type="match status" value="1"/>
</dbReference>
<dbReference type="PRINTS" id="PR00421">
    <property type="entry name" value="THIOREDOXIN"/>
</dbReference>
<accession>A0AB34IR12</accession>
<feature type="domain" description="Thioredoxin" evidence="3">
    <location>
        <begin position="38"/>
        <end position="175"/>
    </location>
</feature>
<sequence>MALALLPVLLALTSAAPRRTPPRTTPSPLERSLPLLRLRGGSSSADSAISPVSSEAELELLLSEAGTRLVVLDFYADWCGPCKKIAPHLERLARASGGRVLFAKVNVDEARALAASHGVRSMPTFLLLRRGAEVGRIVGADRARLEQVVARAQMHPVLRVLSGEKLLAAAAAAYLLWASTQGGKQLA</sequence>
<keyword evidence="5" id="KW-1185">Reference proteome</keyword>